<keyword evidence="4" id="KW-1185">Reference proteome</keyword>
<dbReference type="Pfam" id="PF13489">
    <property type="entry name" value="Methyltransf_23"/>
    <property type="match status" value="1"/>
</dbReference>
<protein>
    <submittedName>
        <fullName evidence="3">Class I SAM-dependent methyltransferase</fullName>
    </submittedName>
</protein>
<proteinExistence type="predicted"/>
<dbReference type="Proteomes" id="UP001209737">
    <property type="component" value="Unassembled WGS sequence"/>
</dbReference>
<evidence type="ECO:0000313" key="3">
    <source>
        <dbReference type="EMBL" id="MCW7462989.1"/>
    </source>
</evidence>
<dbReference type="Pfam" id="PF08484">
    <property type="entry name" value="Methyltransf_14"/>
    <property type="match status" value="1"/>
</dbReference>
<sequence length="409" mass="46152">MKTVNCRVSGKPLTEVVDFGKQPLGNGFLTPYQYKDEYFFNMAVAYCETSKMFQLVDQPEPEKMFHDQYAFFSSTSKYMEKHFKEFADLILGSKYISKENPFVVELGCNDGIMLKNFAQNKINHLGIEPSTNVAKVANQNGVKTISEFFDANVAEKIVKEHGQADAFLSANVMCHIPDIKSVVKGIATLLKPTGVVMFEDPYLGDVVEKTSYDQIYDEHVFLFSAHSVQYLFRLYDLELIDLLPQKTHGGSMRYVLAHKGAYPVSEAVHKILEKEKQQGLDKLETFTKFRQNVEKSKSDLVSLLKEIKSTGKRVIGYAATSKSTTILNYCGIGPDLIDFISDTTPIKQGKFSPGVHIPVKAYSEFKSAYPEYAFLLAWNHSEEIMANEQAFMQSGGKWITHVPTVRVVK</sequence>
<name>A0ABT3LZ36_9LEPT</name>
<gene>
    <name evidence="3" type="ORF">ND812_12895</name>
</gene>
<accession>A0ABT3LZ36</accession>
<dbReference type="Gene3D" id="6.10.250.3100">
    <property type="match status" value="1"/>
</dbReference>
<dbReference type="Gene3D" id="3.40.50.150">
    <property type="entry name" value="Vaccinia Virus protein VP39"/>
    <property type="match status" value="1"/>
</dbReference>
<dbReference type="CDD" id="cd02440">
    <property type="entry name" value="AdoMet_MTases"/>
    <property type="match status" value="1"/>
</dbReference>
<dbReference type="GO" id="GO:0008168">
    <property type="term" value="F:methyltransferase activity"/>
    <property type="evidence" value="ECO:0007669"/>
    <property type="project" value="UniProtKB-KW"/>
</dbReference>
<dbReference type="InterPro" id="IPR029063">
    <property type="entry name" value="SAM-dependent_MTases_sf"/>
</dbReference>
<keyword evidence="3" id="KW-0489">Methyltransferase</keyword>
<dbReference type="EMBL" id="JAMQPV010000001">
    <property type="protein sequence ID" value="MCW7462989.1"/>
    <property type="molecule type" value="Genomic_DNA"/>
</dbReference>
<feature type="domain" description="Methyltransferase putative zinc binding" evidence="1">
    <location>
        <begin position="6"/>
        <end position="65"/>
    </location>
</feature>
<dbReference type="InterPro" id="IPR013630">
    <property type="entry name" value="Methyltransf_Zn-bd_dom_put"/>
</dbReference>
<dbReference type="SUPFAM" id="SSF53335">
    <property type="entry name" value="S-adenosyl-L-methionine-dependent methyltransferases"/>
    <property type="match status" value="1"/>
</dbReference>
<dbReference type="Gene3D" id="6.20.50.110">
    <property type="entry name" value="Methyltransferase, zinc-binding domain"/>
    <property type="match status" value="1"/>
</dbReference>
<evidence type="ECO:0000259" key="1">
    <source>
        <dbReference type="Pfam" id="PF08421"/>
    </source>
</evidence>
<dbReference type="PANTHER" id="PTHR43861">
    <property type="entry name" value="TRANS-ACONITATE 2-METHYLTRANSFERASE-RELATED"/>
    <property type="match status" value="1"/>
</dbReference>
<dbReference type="RefSeq" id="WP_265375772.1">
    <property type="nucleotide sequence ID" value="NZ_JAMQPV010000001.1"/>
</dbReference>
<dbReference type="InterPro" id="IPR038576">
    <property type="entry name" value="Methyltransf_Zn-bd_dom_put_sf"/>
</dbReference>
<dbReference type="InterPro" id="IPR013691">
    <property type="entry name" value="MeTrfase_14"/>
</dbReference>
<reference evidence="3 4" key="1">
    <citation type="submission" date="2022-06" db="EMBL/GenBank/DDBJ databases">
        <title>Leptospira isolates from biofilms formed at urban environments.</title>
        <authorList>
            <person name="Ribeiro P.S."/>
            <person name="Sousa T."/>
            <person name="Carvalho N."/>
            <person name="Aburjaile F."/>
            <person name="Neves F."/>
            <person name="Oliveira D."/>
            <person name="Blanco L."/>
            <person name="Lima J."/>
            <person name="Costa F."/>
            <person name="Brenig B."/>
            <person name="Soares S."/>
            <person name="Ramos R."/>
            <person name="Goes-Neto A."/>
            <person name="Matiuzzi M."/>
            <person name="Azevedo V."/>
            <person name="Ristow P."/>
        </authorList>
    </citation>
    <scope>NUCLEOTIDE SEQUENCE [LARGE SCALE GENOMIC DNA]</scope>
    <source>
        <strain evidence="3 4">VSF25</strain>
    </source>
</reference>
<organism evidence="3 4">
    <name type="scientific">Leptospira limi</name>
    <dbReference type="NCBI Taxonomy" id="2950023"/>
    <lineage>
        <taxon>Bacteria</taxon>
        <taxon>Pseudomonadati</taxon>
        <taxon>Spirochaetota</taxon>
        <taxon>Spirochaetia</taxon>
        <taxon>Leptospirales</taxon>
        <taxon>Leptospiraceae</taxon>
        <taxon>Leptospira</taxon>
    </lineage>
</organism>
<evidence type="ECO:0000313" key="4">
    <source>
        <dbReference type="Proteomes" id="UP001209737"/>
    </source>
</evidence>
<dbReference type="Gene3D" id="3.40.50.720">
    <property type="entry name" value="NAD(P)-binding Rossmann-like Domain"/>
    <property type="match status" value="1"/>
</dbReference>
<feature type="domain" description="C-methyltransferase" evidence="2">
    <location>
        <begin position="247"/>
        <end position="403"/>
    </location>
</feature>
<dbReference type="PANTHER" id="PTHR43861:SF5">
    <property type="entry name" value="BLL5978 PROTEIN"/>
    <property type="match status" value="1"/>
</dbReference>
<keyword evidence="3" id="KW-0808">Transferase</keyword>
<dbReference type="GO" id="GO:0032259">
    <property type="term" value="P:methylation"/>
    <property type="evidence" value="ECO:0007669"/>
    <property type="project" value="UniProtKB-KW"/>
</dbReference>
<dbReference type="Pfam" id="PF08421">
    <property type="entry name" value="Methyltransf_13"/>
    <property type="match status" value="1"/>
</dbReference>
<evidence type="ECO:0000259" key="2">
    <source>
        <dbReference type="Pfam" id="PF08484"/>
    </source>
</evidence>
<comment type="caution">
    <text evidence="3">The sequence shown here is derived from an EMBL/GenBank/DDBJ whole genome shotgun (WGS) entry which is preliminary data.</text>
</comment>